<dbReference type="EMBL" id="CP059488">
    <property type="protein sequence ID" value="QQD73085.1"/>
    <property type="molecule type" value="Genomic_DNA"/>
</dbReference>
<gene>
    <name evidence="1" type="ORF">H2515_01735</name>
</gene>
<dbReference type="Gene3D" id="1.10.260.40">
    <property type="entry name" value="lambda repressor-like DNA-binding domains"/>
    <property type="match status" value="1"/>
</dbReference>
<accession>A0A7T4WEM8</accession>
<dbReference type="Pfam" id="PF15943">
    <property type="entry name" value="YdaS_toxin"/>
    <property type="match status" value="1"/>
</dbReference>
<name>A0A7T4WEM8_9PROT</name>
<proteinExistence type="predicted"/>
<sequence length="104" mass="11620">MCKHKGRTDGLAKVGGGGRKCSGWVNRDVLIKAAQFFGNQRKLALAIGASPVLVNQWMHQSTTFRPEWAVRIEKASRGAVLREELLPDVFDRSWSKRNPICEAN</sequence>
<dbReference type="Proteomes" id="UP000595420">
    <property type="component" value="Chromosome"/>
</dbReference>
<dbReference type="AlphaFoldDB" id="A0A7T4WEM8"/>
<organism evidence="1 2">
    <name type="scientific">Acidithiobacillus ferrivorans</name>
    <dbReference type="NCBI Taxonomy" id="160808"/>
    <lineage>
        <taxon>Bacteria</taxon>
        <taxon>Pseudomonadati</taxon>
        <taxon>Pseudomonadota</taxon>
        <taxon>Acidithiobacillia</taxon>
        <taxon>Acidithiobacillales</taxon>
        <taxon>Acidithiobacillaceae</taxon>
        <taxon>Acidithiobacillus</taxon>
    </lineage>
</organism>
<dbReference type="SUPFAM" id="SSF47413">
    <property type="entry name" value="lambda repressor-like DNA-binding domains"/>
    <property type="match status" value="1"/>
</dbReference>
<dbReference type="RefSeq" id="WP_198660798.1">
    <property type="nucleotide sequence ID" value="NZ_CP059488.1"/>
</dbReference>
<dbReference type="InterPro" id="IPR031856">
    <property type="entry name" value="YdaS_toxin-like"/>
</dbReference>
<evidence type="ECO:0000313" key="1">
    <source>
        <dbReference type="EMBL" id="QQD73085.1"/>
    </source>
</evidence>
<evidence type="ECO:0000313" key="2">
    <source>
        <dbReference type="Proteomes" id="UP000595420"/>
    </source>
</evidence>
<dbReference type="GO" id="GO:0003677">
    <property type="term" value="F:DNA binding"/>
    <property type="evidence" value="ECO:0007669"/>
    <property type="project" value="InterPro"/>
</dbReference>
<reference evidence="1 2" key="1">
    <citation type="submission" date="2020-07" db="EMBL/GenBank/DDBJ databases">
        <title>Complete genome sequence analysis of Acidithiobacillus ferrivorans XJFY6S-08 reveals extreme environmental adaptation to alpine acid mine drainage.</title>
        <authorList>
            <person name="Yan L."/>
            <person name="Ni Y."/>
        </authorList>
    </citation>
    <scope>NUCLEOTIDE SEQUENCE [LARGE SCALE GENOMIC DNA]</scope>
    <source>
        <strain evidence="1 2">XJFY6S-08</strain>
    </source>
</reference>
<dbReference type="InterPro" id="IPR010982">
    <property type="entry name" value="Lambda_DNA-bd_dom_sf"/>
</dbReference>
<protein>
    <submittedName>
        <fullName evidence="1">Helix-turn-helix domain-containing protein</fullName>
    </submittedName>
</protein>